<dbReference type="SUPFAM" id="SSF54427">
    <property type="entry name" value="NTF2-like"/>
    <property type="match status" value="2"/>
</dbReference>
<dbReference type="Proteomes" id="UP000185544">
    <property type="component" value="Chromosome"/>
</dbReference>
<gene>
    <name evidence="2" type="ORF">BCY86_06970</name>
</gene>
<accession>A0A1L6MYG4</accession>
<feature type="region of interest" description="Disordered" evidence="1">
    <location>
        <begin position="10"/>
        <end position="57"/>
    </location>
</feature>
<dbReference type="PANTHER" id="PTHR38436">
    <property type="entry name" value="POLYKETIDE CYCLASE SNOAL-LIKE DOMAIN"/>
    <property type="match status" value="1"/>
</dbReference>
<dbReference type="Gene3D" id="3.10.450.50">
    <property type="match status" value="2"/>
</dbReference>
<dbReference type="EMBL" id="CP016908">
    <property type="protein sequence ID" value="APS00445.1"/>
    <property type="molecule type" value="Genomic_DNA"/>
</dbReference>
<feature type="region of interest" description="Disordered" evidence="1">
    <location>
        <begin position="375"/>
        <end position="397"/>
    </location>
</feature>
<dbReference type="AlphaFoldDB" id="A0A1L6MYG4"/>
<dbReference type="PANTHER" id="PTHR38436:SF1">
    <property type="entry name" value="ESTER CYCLASE"/>
    <property type="match status" value="1"/>
</dbReference>
<protein>
    <recommendedName>
        <fullName evidence="4">SnoaL-like domain-containing protein</fullName>
    </recommendedName>
</protein>
<organism evidence="2 3">
    <name type="scientific">Pajaroellobacter abortibovis</name>
    <dbReference type="NCBI Taxonomy" id="1882918"/>
    <lineage>
        <taxon>Bacteria</taxon>
        <taxon>Pseudomonadati</taxon>
        <taxon>Myxococcota</taxon>
        <taxon>Polyangia</taxon>
        <taxon>Polyangiales</taxon>
        <taxon>Polyangiaceae</taxon>
    </lineage>
</organism>
<dbReference type="InterPro" id="IPR009959">
    <property type="entry name" value="Cyclase_SnoaL-like"/>
</dbReference>
<dbReference type="InterPro" id="IPR032710">
    <property type="entry name" value="NTF2-like_dom_sf"/>
</dbReference>
<reference evidence="2 3" key="1">
    <citation type="submission" date="2016-08" db="EMBL/GenBank/DDBJ databases">
        <title>Identification and validation of antigenic proteins from Pajaroellobacter abortibovis using de-novo genome sequence assembly and reverse vaccinology.</title>
        <authorList>
            <person name="Welly B.T."/>
            <person name="Miller M.R."/>
            <person name="Stott J.L."/>
            <person name="Blanchard M.T."/>
            <person name="Islas-Trejo A.D."/>
            <person name="O'Rourke S.M."/>
            <person name="Young A.E."/>
            <person name="Medrano J.F."/>
            <person name="Van Eenennaam A.L."/>
        </authorList>
    </citation>
    <scope>NUCLEOTIDE SEQUENCE [LARGE SCALE GENOMIC DNA]</scope>
    <source>
        <strain evidence="2 3">BTF92-0548A/99-0131</strain>
    </source>
</reference>
<evidence type="ECO:0008006" key="4">
    <source>
        <dbReference type="Google" id="ProtNLM"/>
    </source>
</evidence>
<evidence type="ECO:0000313" key="2">
    <source>
        <dbReference type="EMBL" id="APS00445.1"/>
    </source>
</evidence>
<dbReference type="Pfam" id="PF07366">
    <property type="entry name" value="SnoaL"/>
    <property type="match status" value="2"/>
</dbReference>
<evidence type="ECO:0000313" key="3">
    <source>
        <dbReference type="Proteomes" id="UP000185544"/>
    </source>
</evidence>
<name>A0A1L6MYG4_9BACT</name>
<dbReference type="GO" id="GO:0030638">
    <property type="term" value="P:polyketide metabolic process"/>
    <property type="evidence" value="ECO:0007669"/>
    <property type="project" value="InterPro"/>
</dbReference>
<sequence>MIMLGFAAAGCGGGSQVKKPAEVPSVPSSLADKSGSALGQAPQSTPPVVEAPPPPKPSIEQMALETQKRKIKAFIEHQPEKIASYFTGDALVQAPGIPEIRGRNALVEALQDAFSIVDDVQVANWRIYQKEDVAVIEWVLNGMFKGEFQGLLGMNKPIGVHGVSVVYYAPDGLIREEQVYFDRSTIASQVGVLNREPLAVPALPTAQELYLSKNPNEEEKNAGIIENAYNALLGRHIDQFFDMMSDDVEDINYGYSINIKGRAENKNAYQLSFQVFPDFKVEQHRIMASQDFVITRYHATGTQKAPFHSLPVPKKPTLVEWEGINIFQMKDGRIIRRWAYMDAYPFYKAAGLVKPTTSEVLPLIVKPEFLKPEHASRLSDNNKRKPAATPKAKETKK</sequence>
<dbReference type="KEGG" id="pabo:BCY86_06970"/>
<proteinExistence type="predicted"/>
<evidence type="ECO:0000256" key="1">
    <source>
        <dbReference type="SAM" id="MobiDB-lite"/>
    </source>
</evidence>
<keyword evidence="3" id="KW-1185">Reference proteome</keyword>